<organism evidence="6 7">
    <name type="scientific">Desulfurispira natronophila</name>
    <dbReference type="NCBI Taxonomy" id="682562"/>
    <lineage>
        <taxon>Bacteria</taxon>
        <taxon>Pseudomonadati</taxon>
        <taxon>Chrysiogenota</taxon>
        <taxon>Chrysiogenia</taxon>
        <taxon>Chrysiogenales</taxon>
        <taxon>Chrysiogenaceae</taxon>
        <taxon>Desulfurispira</taxon>
    </lineage>
</organism>
<dbReference type="EMBL" id="JACHID010000001">
    <property type="protein sequence ID" value="MBB5020988.1"/>
    <property type="molecule type" value="Genomic_DNA"/>
</dbReference>
<evidence type="ECO:0000256" key="3">
    <source>
        <dbReference type="ARBA" id="ARBA00023163"/>
    </source>
</evidence>
<dbReference type="Proteomes" id="UP000528322">
    <property type="component" value="Unassembled WGS sequence"/>
</dbReference>
<dbReference type="PROSITE" id="PS50977">
    <property type="entry name" value="HTH_TETR_2"/>
    <property type="match status" value="1"/>
</dbReference>
<name>A0A7W8DG94_9BACT</name>
<keyword evidence="2 4" id="KW-0238">DNA-binding</keyword>
<dbReference type="InterPro" id="IPR036271">
    <property type="entry name" value="Tet_transcr_reg_TetR-rel_C_sf"/>
</dbReference>
<gene>
    <name evidence="6" type="ORF">HNR37_000291</name>
</gene>
<protein>
    <submittedName>
        <fullName evidence="6">TetR/AcrR family transcriptional repressor of nem operon</fullName>
    </submittedName>
</protein>
<dbReference type="AlphaFoldDB" id="A0A7W8DG94"/>
<dbReference type="SUPFAM" id="SSF46689">
    <property type="entry name" value="Homeodomain-like"/>
    <property type="match status" value="1"/>
</dbReference>
<evidence type="ECO:0000259" key="5">
    <source>
        <dbReference type="PROSITE" id="PS50977"/>
    </source>
</evidence>
<keyword evidence="1" id="KW-0805">Transcription regulation</keyword>
<dbReference type="Pfam" id="PF16925">
    <property type="entry name" value="TetR_C_13"/>
    <property type="match status" value="1"/>
</dbReference>
<feature type="domain" description="HTH tetR-type" evidence="5">
    <location>
        <begin position="23"/>
        <end position="83"/>
    </location>
</feature>
<accession>A0A7W8DG94</accession>
<comment type="caution">
    <text evidence="6">The sequence shown here is derived from an EMBL/GenBank/DDBJ whole genome shotgun (WGS) entry which is preliminary data.</text>
</comment>
<feature type="DNA-binding region" description="H-T-H motif" evidence="4">
    <location>
        <begin position="46"/>
        <end position="65"/>
    </location>
</feature>
<reference evidence="6 7" key="1">
    <citation type="submission" date="2020-08" db="EMBL/GenBank/DDBJ databases">
        <title>Genomic Encyclopedia of Type Strains, Phase IV (KMG-IV): sequencing the most valuable type-strain genomes for metagenomic binning, comparative biology and taxonomic classification.</title>
        <authorList>
            <person name="Goeker M."/>
        </authorList>
    </citation>
    <scope>NUCLEOTIDE SEQUENCE [LARGE SCALE GENOMIC DNA]</scope>
    <source>
        <strain evidence="6 7">DSM 22071</strain>
    </source>
</reference>
<proteinExistence type="predicted"/>
<evidence type="ECO:0000256" key="2">
    <source>
        <dbReference type="ARBA" id="ARBA00023125"/>
    </source>
</evidence>
<dbReference type="PANTHER" id="PTHR47506:SF6">
    <property type="entry name" value="HTH-TYPE TRANSCRIPTIONAL REPRESSOR NEMR"/>
    <property type="match status" value="1"/>
</dbReference>
<evidence type="ECO:0000313" key="7">
    <source>
        <dbReference type="Proteomes" id="UP000528322"/>
    </source>
</evidence>
<dbReference type="Gene3D" id="1.10.357.10">
    <property type="entry name" value="Tetracycline Repressor, domain 2"/>
    <property type="match status" value="1"/>
</dbReference>
<dbReference type="PANTHER" id="PTHR47506">
    <property type="entry name" value="TRANSCRIPTIONAL REGULATORY PROTEIN"/>
    <property type="match status" value="1"/>
</dbReference>
<evidence type="ECO:0000313" key="6">
    <source>
        <dbReference type="EMBL" id="MBB5020988.1"/>
    </source>
</evidence>
<sequence length="218" mass="25025">MDTSEKSILKKRGRPVLGVESKQNIRAALIRSGVELFTEKGFLNAGLDEILRRVNVPKGSFYYYFKSKEAFGLAVLESYTQYFNKKIDHWLNNTEITPIKRIEDFTTDAMAGMERYNYQRGCLVGNLGHEVGFLSERYRHELEQVLQGWQNKIQLCLDQAKEYGELCIDADTQKLAAFFWIGWEGAVLRSRLVKSNKPLELFSQQYIASLPPGKKTAP</sequence>
<dbReference type="InterPro" id="IPR009057">
    <property type="entry name" value="Homeodomain-like_sf"/>
</dbReference>
<dbReference type="PRINTS" id="PR00455">
    <property type="entry name" value="HTHTETR"/>
</dbReference>
<dbReference type="GO" id="GO:0003677">
    <property type="term" value="F:DNA binding"/>
    <property type="evidence" value="ECO:0007669"/>
    <property type="project" value="UniProtKB-UniRule"/>
</dbReference>
<keyword evidence="7" id="KW-1185">Reference proteome</keyword>
<evidence type="ECO:0000256" key="4">
    <source>
        <dbReference type="PROSITE-ProRule" id="PRU00335"/>
    </source>
</evidence>
<dbReference type="InterPro" id="IPR011075">
    <property type="entry name" value="TetR_C"/>
</dbReference>
<evidence type="ECO:0000256" key="1">
    <source>
        <dbReference type="ARBA" id="ARBA00023015"/>
    </source>
</evidence>
<dbReference type="Pfam" id="PF00440">
    <property type="entry name" value="TetR_N"/>
    <property type="match status" value="1"/>
</dbReference>
<keyword evidence="3" id="KW-0804">Transcription</keyword>
<dbReference type="SUPFAM" id="SSF48498">
    <property type="entry name" value="Tetracyclin repressor-like, C-terminal domain"/>
    <property type="match status" value="1"/>
</dbReference>
<dbReference type="RefSeq" id="WP_183728974.1">
    <property type="nucleotide sequence ID" value="NZ_JACHID010000001.1"/>
</dbReference>
<dbReference type="InterPro" id="IPR001647">
    <property type="entry name" value="HTH_TetR"/>
</dbReference>